<dbReference type="EMBL" id="LN483073">
    <property type="protein sequence ID" value="CDZ99581.1"/>
    <property type="molecule type" value="Genomic_DNA"/>
</dbReference>
<gene>
    <name evidence="1" type="ORF">BN1050_00175</name>
</gene>
<organism evidence="1">
    <name type="scientific">Metalysinibacillus saudimassiliensis</name>
    <dbReference type="NCBI Taxonomy" id="1461583"/>
    <lineage>
        <taxon>Bacteria</taxon>
        <taxon>Bacillati</taxon>
        <taxon>Bacillota</taxon>
        <taxon>Bacilli</taxon>
        <taxon>Bacillales</taxon>
        <taxon>Caryophanaceae</taxon>
        <taxon>Metalysinibacillus</taxon>
    </lineage>
</organism>
<protein>
    <submittedName>
        <fullName evidence="1">Uncharacterized protein</fullName>
    </submittedName>
</protein>
<evidence type="ECO:0000313" key="1">
    <source>
        <dbReference type="EMBL" id="CDZ99581.1"/>
    </source>
</evidence>
<dbReference type="PATRIC" id="fig|1461583.4.peg.168"/>
<dbReference type="AlphaFoldDB" id="A0A078M4H0"/>
<name>A0A078M4H0_9BACL</name>
<accession>A0A078M4H0</accession>
<sequence length="100" mass="11433">MNITAVDSIASSFPEQQRPYATHLALYPKATETRTVSEVKEGVFTSYVKKSNGQRLVTHKLNSKDKIALAKSQDFALREELWQRLNYKDGVHYSTQVRES</sequence>
<dbReference type="HOGENOM" id="CLU_2302456_0_0_9"/>
<proteinExistence type="predicted"/>
<reference evidence="1" key="1">
    <citation type="submission" date="2014-07" db="EMBL/GenBank/DDBJ databases">
        <authorList>
            <person name="Urmite Genomes Urmite Genomes"/>
        </authorList>
    </citation>
    <scope>NUCLEOTIDE SEQUENCE</scope>
    <source>
        <strain evidence="1">13S34_air</strain>
    </source>
</reference>